<name>A0A6J1RZG5_FRAOC</name>
<dbReference type="OrthoDB" id="3355217at2759"/>
<feature type="compositionally biased region" description="Basic residues" evidence="1">
    <location>
        <begin position="27"/>
        <end position="45"/>
    </location>
</feature>
<dbReference type="InterPro" id="IPR052789">
    <property type="entry name" value="SSUH2_homolog"/>
</dbReference>
<evidence type="ECO:0000313" key="3">
    <source>
        <dbReference type="RefSeq" id="XP_026274192.1"/>
    </source>
</evidence>
<proteinExistence type="predicted"/>
<dbReference type="PANTHER" id="PTHR48465">
    <property type="entry name" value="PROTEIN SSUH2 HOMOLOG"/>
    <property type="match status" value="1"/>
</dbReference>
<reference evidence="3" key="1">
    <citation type="submission" date="2025-08" db="UniProtKB">
        <authorList>
            <consortium name="RefSeq"/>
        </authorList>
    </citation>
    <scope>IDENTIFICATION</scope>
    <source>
        <tissue evidence="3">Whole organism</tissue>
    </source>
</reference>
<evidence type="ECO:0000256" key="1">
    <source>
        <dbReference type="SAM" id="MobiDB-lite"/>
    </source>
</evidence>
<keyword evidence="2" id="KW-1185">Reference proteome</keyword>
<sequence length="442" mass="47843">MKDCNKNEEDDPYRPSAPVSTGTLPRWARKHHHVQQHHQNHHHHSHAVEFDDNDAVPSAPPLNLMDQVSGYESVSFDAVSVPPPEDPPPATPGEEDAAGPSGAGDGGGGGDGGGPMGGDPMGGPQASGVARWGHTLSEQEARAALVAHVKRRCCYGASAARNMAITALDHASALQYTLETFTERRETAWSFSPYLGDEVDGSDNGPAPLPWELDVRPSQSFASEVKCQPVPHTSSVKQCHRCKGSGSILCADCHGKGWVHCISCHGNGYDTDASGYKERCFYCHSSIHGRGRQDCSKCSAKGKMACPTCEGGGLLLCFIQLTVTWRVNVSEHIVDRMSVPEDLVRNVTGAVAFVEEGARVLPIAHFPDETVNMASAQLLRDHEHDFSTQRILAQRHQVQVIPVTGATYKWKSSKGEFYVYGNEQKVYAPDYPQTCCCGCTIL</sequence>
<dbReference type="RefSeq" id="XP_026274192.1">
    <property type="nucleotide sequence ID" value="XM_026418407.2"/>
</dbReference>
<dbReference type="Proteomes" id="UP000504606">
    <property type="component" value="Unplaced"/>
</dbReference>
<dbReference type="GeneID" id="113203631"/>
<dbReference type="AlphaFoldDB" id="A0A6J1RZG5"/>
<dbReference type="PANTHER" id="PTHR48465:SF1">
    <property type="entry name" value="PROTEIN SSUH2 HOMOLOG"/>
    <property type="match status" value="1"/>
</dbReference>
<gene>
    <name evidence="3" type="primary">LOC113203631</name>
</gene>
<feature type="compositionally biased region" description="Gly residues" evidence="1">
    <location>
        <begin position="101"/>
        <end position="121"/>
    </location>
</feature>
<feature type="compositionally biased region" description="Pro residues" evidence="1">
    <location>
        <begin position="81"/>
        <end position="91"/>
    </location>
</feature>
<evidence type="ECO:0000313" key="2">
    <source>
        <dbReference type="Proteomes" id="UP000504606"/>
    </source>
</evidence>
<protein>
    <submittedName>
        <fullName evidence="3">Protein SSUH2 homolog isoform X2</fullName>
    </submittedName>
</protein>
<accession>A0A6J1RZG5</accession>
<organism evidence="2 3">
    <name type="scientific">Frankliniella occidentalis</name>
    <name type="common">Western flower thrips</name>
    <name type="synonym">Euthrips occidentalis</name>
    <dbReference type="NCBI Taxonomy" id="133901"/>
    <lineage>
        <taxon>Eukaryota</taxon>
        <taxon>Metazoa</taxon>
        <taxon>Ecdysozoa</taxon>
        <taxon>Arthropoda</taxon>
        <taxon>Hexapoda</taxon>
        <taxon>Insecta</taxon>
        <taxon>Pterygota</taxon>
        <taxon>Neoptera</taxon>
        <taxon>Paraneoptera</taxon>
        <taxon>Thysanoptera</taxon>
        <taxon>Terebrantia</taxon>
        <taxon>Thripoidea</taxon>
        <taxon>Thripidae</taxon>
        <taxon>Frankliniella</taxon>
    </lineage>
</organism>
<dbReference type="KEGG" id="foc:113203631"/>
<feature type="region of interest" description="Disordered" evidence="1">
    <location>
        <begin position="1"/>
        <end position="129"/>
    </location>
</feature>